<dbReference type="Proteomes" id="UP000023785">
    <property type="component" value="Unassembled WGS sequence"/>
</dbReference>
<dbReference type="InterPro" id="IPR000182">
    <property type="entry name" value="GNAT_dom"/>
</dbReference>
<protein>
    <recommendedName>
        <fullName evidence="1">N-acetyltransferase domain-containing protein</fullName>
    </recommendedName>
</protein>
<reference evidence="2 3" key="1">
    <citation type="submission" date="2013-10" db="EMBL/GenBank/DDBJ databases">
        <title>The Genome Sequence of Acinetobacter nectaris CIP 110549.</title>
        <authorList>
            <consortium name="The Broad Institute Genomics Platform"/>
            <consortium name="The Broad Institute Genome Sequencing Center for Infectious Disease"/>
            <person name="Cerqueira G."/>
            <person name="Feldgarden M."/>
            <person name="Courvalin P."/>
            <person name="Grillot-Courvalin C."/>
            <person name="Clermont D."/>
            <person name="Rocha E."/>
            <person name="Yoon E.-J."/>
            <person name="Nemec A."/>
            <person name="Young S.K."/>
            <person name="Zeng Q."/>
            <person name="Gargeya S."/>
            <person name="Fitzgerald M."/>
            <person name="Abouelleil A."/>
            <person name="Alvarado L."/>
            <person name="Berlin A.M."/>
            <person name="Chapman S.B."/>
            <person name="Gainer-Dewar J."/>
            <person name="Goldberg J."/>
            <person name="Gnerre S."/>
            <person name="Griggs A."/>
            <person name="Gujja S."/>
            <person name="Hansen M."/>
            <person name="Howarth C."/>
            <person name="Imamovic A."/>
            <person name="Ireland A."/>
            <person name="Larimer J."/>
            <person name="McCowan C."/>
            <person name="Murphy C."/>
            <person name="Pearson M."/>
            <person name="Poon T.W."/>
            <person name="Priest M."/>
            <person name="Roberts A."/>
            <person name="Saif S."/>
            <person name="Shea T."/>
            <person name="Sykes S."/>
            <person name="Wortman J."/>
            <person name="Nusbaum C."/>
            <person name="Birren B."/>
        </authorList>
    </citation>
    <scope>NUCLEOTIDE SEQUENCE [LARGE SCALE GENOMIC DNA]</scope>
    <source>
        <strain evidence="2 3">CIP 110549</strain>
    </source>
</reference>
<accession>V2TSC5</accession>
<evidence type="ECO:0000313" key="2">
    <source>
        <dbReference type="EMBL" id="ESK40527.1"/>
    </source>
</evidence>
<evidence type="ECO:0000259" key="1">
    <source>
        <dbReference type="PROSITE" id="PS51186"/>
    </source>
</evidence>
<name>V2TSC5_9GAMM</name>
<comment type="caution">
    <text evidence="2">The sequence shown here is derived from an EMBL/GenBank/DDBJ whole genome shotgun (WGS) entry which is preliminary data.</text>
</comment>
<dbReference type="AlphaFoldDB" id="V2TSC5"/>
<dbReference type="STRING" id="1392540.P256_00981"/>
<dbReference type="GO" id="GO:0016747">
    <property type="term" value="F:acyltransferase activity, transferring groups other than amino-acyl groups"/>
    <property type="evidence" value="ECO:0007669"/>
    <property type="project" value="InterPro"/>
</dbReference>
<dbReference type="InterPro" id="IPR016181">
    <property type="entry name" value="Acyl_CoA_acyltransferase"/>
</dbReference>
<dbReference type="RefSeq" id="WP_023272560.1">
    <property type="nucleotide sequence ID" value="NZ_KI530712.1"/>
</dbReference>
<evidence type="ECO:0000313" key="3">
    <source>
        <dbReference type="Proteomes" id="UP000023785"/>
    </source>
</evidence>
<dbReference type="OrthoDB" id="143110at2"/>
<dbReference type="Gene3D" id="3.40.630.30">
    <property type="match status" value="1"/>
</dbReference>
<organism evidence="2 3">
    <name type="scientific">Acinetobacter nectaris CIP 110549</name>
    <dbReference type="NCBI Taxonomy" id="1392540"/>
    <lineage>
        <taxon>Bacteria</taxon>
        <taxon>Pseudomonadati</taxon>
        <taxon>Pseudomonadota</taxon>
        <taxon>Gammaproteobacteria</taxon>
        <taxon>Moraxellales</taxon>
        <taxon>Moraxellaceae</taxon>
        <taxon>Acinetobacter</taxon>
    </lineage>
</organism>
<dbReference type="Pfam" id="PF00583">
    <property type="entry name" value="Acetyltransf_1"/>
    <property type="match status" value="1"/>
</dbReference>
<gene>
    <name evidence="2" type="ORF">P256_00981</name>
</gene>
<dbReference type="PROSITE" id="PS51186">
    <property type="entry name" value="GNAT"/>
    <property type="match status" value="1"/>
</dbReference>
<proteinExistence type="predicted"/>
<keyword evidence="3" id="KW-1185">Reference proteome</keyword>
<dbReference type="PATRIC" id="fig|1392540.3.peg.950"/>
<sequence length="86" mass="10280">MCRIRKNLFLREAVGQGYAKKFIQFVLDFVEERDQKSMYLSVLKSNVRAQCFYEHHGFVYKADVPYSTDLYDIGMNIMKFDYCNQN</sequence>
<dbReference type="SUPFAM" id="SSF55729">
    <property type="entry name" value="Acyl-CoA N-acyltransferases (Nat)"/>
    <property type="match status" value="1"/>
</dbReference>
<dbReference type="HOGENOM" id="CLU_2490779_0_0_6"/>
<dbReference type="EMBL" id="AYER01000003">
    <property type="protein sequence ID" value="ESK40527.1"/>
    <property type="molecule type" value="Genomic_DNA"/>
</dbReference>
<feature type="domain" description="N-acetyltransferase" evidence="1">
    <location>
        <begin position="1"/>
        <end position="83"/>
    </location>
</feature>